<evidence type="ECO:0000256" key="3">
    <source>
        <dbReference type="ARBA" id="ARBA00022679"/>
    </source>
</evidence>
<dbReference type="OrthoDB" id="9787225at2"/>
<dbReference type="SUPFAM" id="SSF47090">
    <property type="entry name" value="PGBD-like"/>
    <property type="match status" value="1"/>
</dbReference>
<evidence type="ECO:0000313" key="10">
    <source>
        <dbReference type="EMBL" id="ATD66139.1"/>
    </source>
</evidence>
<dbReference type="InterPro" id="IPR005490">
    <property type="entry name" value="LD_TPept_cat_dom"/>
</dbReference>
<dbReference type="InterPro" id="IPR036366">
    <property type="entry name" value="PGBDSf"/>
</dbReference>
<dbReference type="InterPro" id="IPR038063">
    <property type="entry name" value="Transpep_catalytic_dom"/>
</dbReference>
<sequence>MTHPWIRSAATLVCSFAIVAALPAGAQTPASQPSETQPTGALTAEAVNNAAPDAGDAALLRVQILLDRMHFSPGEIDGRGGTNTTRAIAGFQRHRGLEATGELDDRTWAALTEGDAVALAPYTLTAEDVAGPFAQIPDDMMAQSKQDALGYEDVTEALGERFHASPALLRRLNPDAEFAAGTRIVVPNVTDAAPLAEPARVVVSKSDSVVRLVDAAGKVYAQFPASTGSEHDPLPVGEWKIEGVATDPTFHYSPDLFWDADPSHAKAVLPPGPNNPVGRVWIDLSKPHYGIHGTPEPANIGKTQSHGCIRMTNWSARRLAEVVKPGMAASLEE</sequence>
<evidence type="ECO:0000256" key="6">
    <source>
        <dbReference type="ARBA" id="ARBA00023316"/>
    </source>
</evidence>
<dbReference type="GO" id="GO:0008360">
    <property type="term" value="P:regulation of cell shape"/>
    <property type="evidence" value="ECO:0007669"/>
    <property type="project" value="UniProtKB-UniRule"/>
</dbReference>
<dbReference type="Pfam" id="PF03734">
    <property type="entry name" value="YkuD"/>
    <property type="match status" value="1"/>
</dbReference>
<dbReference type="CDD" id="cd16913">
    <property type="entry name" value="YkuD_like"/>
    <property type="match status" value="1"/>
</dbReference>
<evidence type="ECO:0000259" key="9">
    <source>
        <dbReference type="PROSITE" id="PS52029"/>
    </source>
</evidence>
<dbReference type="GO" id="GO:0071555">
    <property type="term" value="P:cell wall organization"/>
    <property type="evidence" value="ECO:0007669"/>
    <property type="project" value="UniProtKB-UniRule"/>
</dbReference>
<accession>A0A290XAL2</accession>
<dbReference type="KEGG" id="lum:CNR27_00620"/>
<feature type="chain" id="PRO_5012651604" evidence="8">
    <location>
        <begin position="27"/>
        <end position="333"/>
    </location>
</feature>
<dbReference type="Gene3D" id="2.40.440.10">
    <property type="entry name" value="L,D-transpeptidase catalytic domain-like"/>
    <property type="match status" value="1"/>
</dbReference>
<keyword evidence="4 7" id="KW-0133">Cell shape</keyword>
<dbReference type="Proteomes" id="UP000218968">
    <property type="component" value="Chromosome"/>
</dbReference>
<evidence type="ECO:0000256" key="8">
    <source>
        <dbReference type="SAM" id="SignalP"/>
    </source>
</evidence>
<evidence type="ECO:0000256" key="5">
    <source>
        <dbReference type="ARBA" id="ARBA00022984"/>
    </source>
</evidence>
<dbReference type="GO" id="GO:0018104">
    <property type="term" value="P:peptidoglycan-protein cross-linking"/>
    <property type="evidence" value="ECO:0007669"/>
    <property type="project" value="TreeGrafter"/>
</dbReference>
<protein>
    <submittedName>
        <fullName evidence="10">Murein L,D-transpeptidase</fullName>
    </submittedName>
</protein>
<dbReference type="RefSeq" id="WP_096296470.1">
    <property type="nucleotide sequence ID" value="NZ_CP023406.1"/>
</dbReference>
<proteinExistence type="inferred from homology"/>
<dbReference type="InterPro" id="IPR002477">
    <property type="entry name" value="Peptidoglycan-bd-like"/>
</dbReference>
<comment type="similarity">
    <text evidence="2">Belongs to the YkuD family.</text>
</comment>
<evidence type="ECO:0000256" key="1">
    <source>
        <dbReference type="ARBA" id="ARBA00004752"/>
    </source>
</evidence>
<dbReference type="GO" id="GO:0016740">
    <property type="term" value="F:transferase activity"/>
    <property type="evidence" value="ECO:0007669"/>
    <property type="project" value="UniProtKB-KW"/>
</dbReference>
<keyword evidence="3" id="KW-0808">Transferase</keyword>
<keyword evidence="11" id="KW-1185">Reference proteome</keyword>
<feature type="active site" description="Proton donor/acceptor" evidence="7">
    <location>
        <position position="292"/>
    </location>
</feature>
<reference evidence="11" key="1">
    <citation type="submission" date="2017-09" db="EMBL/GenBank/DDBJ databases">
        <title>Luteimonas liuhanmingii sp.nov., isolated from the intestinal contents of Tibetan Plateau Pika in Yushu, Qinghai Province, China.</title>
        <authorList>
            <person name="Gui Z."/>
        </authorList>
    </citation>
    <scope>NUCLEOTIDE SEQUENCE [LARGE SCALE GENOMIC DNA]</scope>
    <source>
        <strain evidence="11">100111</strain>
    </source>
</reference>
<dbReference type="InterPro" id="IPR036365">
    <property type="entry name" value="PGBD-like_sf"/>
</dbReference>
<dbReference type="PROSITE" id="PS52029">
    <property type="entry name" value="LD_TPASE"/>
    <property type="match status" value="1"/>
</dbReference>
<dbReference type="GO" id="GO:0071972">
    <property type="term" value="F:peptidoglycan L,D-transpeptidase activity"/>
    <property type="evidence" value="ECO:0007669"/>
    <property type="project" value="TreeGrafter"/>
</dbReference>
<dbReference type="PANTHER" id="PTHR30582:SF30">
    <property type="entry name" value="BLR4375 PROTEIN"/>
    <property type="match status" value="1"/>
</dbReference>
<feature type="signal peptide" evidence="8">
    <location>
        <begin position="1"/>
        <end position="26"/>
    </location>
</feature>
<keyword evidence="6 7" id="KW-0961">Cell wall biogenesis/degradation</keyword>
<evidence type="ECO:0000256" key="4">
    <source>
        <dbReference type="ARBA" id="ARBA00022960"/>
    </source>
</evidence>
<feature type="active site" description="Nucleophile" evidence="7">
    <location>
        <position position="308"/>
    </location>
</feature>
<dbReference type="UniPathway" id="UPA00219"/>
<gene>
    <name evidence="10" type="ORF">CNR27_00620</name>
</gene>
<evidence type="ECO:0000256" key="2">
    <source>
        <dbReference type="ARBA" id="ARBA00005992"/>
    </source>
</evidence>
<dbReference type="PANTHER" id="PTHR30582">
    <property type="entry name" value="L,D-TRANSPEPTIDASE"/>
    <property type="match status" value="1"/>
</dbReference>
<dbReference type="Pfam" id="PF01471">
    <property type="entry name" value="PG_binding_1"/>
    <property type="match status" value="1"/>
</dbReference>
<dbReference type="EMBL" id="CP023406">
    <property type="protein sequence ID" value="ATD66139.1"/>
    <property type="molecule type" value="Genomic_DNA"/>
</dbReference>
<keyword evidence="5 7" id="KW-0573">Peptidoglycan synthesis</keyword>
<keyword evidence="8" id="KW-0732">Signal</keyword>
<feature type="domain" description="L,D-TPase catalytic" evidence="9">
    <location>
        <begin position="199"/>
        <end position="332"/>
    </location>
</feature>
<dbReference type="Gene3D" id="1.10.101.10">
    <property type="entry name" value="PGBD-like superfamily/PGBD"/>
    <property type="match status" value="1"/>
</dbReference>
<dbReference type="InterPro" id="IPR050979">
    <property type="entry name" value="LD-transpeptidase"/>
</dbReference>
<dbReference type="SUPFAM" id="SSF141523">
    <property type="entry name" value="L,D-transpeptidase catalytic domain-like"/>
    <property type="match status" value="1"/>
</dbReference>
<organism evidence="10 11">
    <name type="scientific">Luteimonas chenhongjianii</name>
    <dbReference type="NCBI Taxonomy" id="2006110"/>
    <lineage>
        <taxon>Bacteria</taxon>
        <taxon>Pseudomonadati</taxon>
        <taxon>Pseudomonadota</taxon>
        <taxon>Gammaproteobacteria</taxon>
        <taxon>Lysobacterales</taxon>
        <taxon>Lysobacteraceae</taxon>
        <taxon>Luteimonas</taxon>
    </lineage>
</organism>
<evidence type="ECO:0000313" key="11">
    <source>
        <dbReference type="Proteomes" id="UP000218968"/>
    </source>
</evidence>
<evidence type="ECO:0000256" key="7">
    <source>
        <dbReference type="PROSITE-ProRule" id="PRU01373"/>
    </source>
</evidence>
<dbReference type="AlphaFoldDB" id="A0A290XAL2"/>
<name>A0A290XAL2_9GAMM</name>
<comment type="pathway">
    <text evidence="1 7">Cell wall biogenesis; peptidoglycan biosynthesis.</text>
</comment>
<dbReference type="GO" id="GO:0005576">
    <property type="term" value="C:extracellular region"/>
    <property type="evidence" value="ECO:0007669"/>
    <property type="project" value="TreeGrafter"/>
</dbReference>